<accession>Q1N644</accession>
<dbReference type="AlphaFoldDB" id="Q1N644"/>
<evidence type="ECO:0000259" key="1">
    <source>
        <dbReference type="Pfam" id="PF01882"/>
    </source>
</evidence>
<dbReference type="OrthoDB" id="9812729at2"/>
<dbReference type="STRING" id="207949.RED65_10159"/>
<gene>
    <name evidence="2" type="ORF">RED65_10159</name>
</gene>
<dbReference type="Proteomes" id="UP000004263">
    <property type="component" value="Unassembled WGS sequence"/>
</dbReference>
<comment type="caution">
    <text evidence="2">The sequence shown here is derived from an EMBL/GenBank/DDBJ whole genome shotgun (WGS) entry which is preliminary data.</text>
</comment>
<dbReference type="PANTHER" id="PTHR33608">
    <property type="entry name" value="BLL2464 PROTEIN"/>
    <property type="match status" value="1"/>
</dbReference>
<dbReference type="RefSeq" id="WP_007017169.1">
    <property type="nucleotide sequence ID" value="NZ_CH724113.1"/>
</dbReference>
<organism evidence="2 3">
    <name type="scientific">Bermanella marisrubri</name>
    <dbReference type="NCBI Taxonomy" id="207949"/>
    <lineage>
        <taxon>Bacteria</taxon>
        <taxon>Pseudomonadati</taxon>
        <taxon>Pseudomonadota</taxon>
        <taxon>Gammaproteobacteria</taxon>
        <taxon>Oceanospirillales</taxon>
        <taxon>Oceanospirillaceae</taxon>
        <taxon>Bermanella</taxon>
    </lineage>
</organism>
<dbReference type="HOGENOM" id="CLU_054927_1_0_6"/>
<evidence type="ECO:0000313" key="3">
    <source>
        <dbReference type="Proteomes" id="UP000004263"/>
    </source>
</evidence>
<proteinExistence type="predicted"/>
<protein>
    <submittedName>
        <fullName evidence="2">Uncharacterized conserved protein (Some members contain a von Willebrand factor type A (VWA) domain)</fullName>
    </submittedName>
</protein>
<name>Q1N644_9GAMM</name>
<evidence type="ECO:0000313" key="2">
    <source>
        <dbReference type="EMBL" id="EAT13748.1"/>
    </source>
</evidence>
<dbReference type="PANTHER" id="PTHR33608:SF12">
    <property type="entry name" value="DUF58 DOMAIN-CONTAINING PROTEIN"/>
    <property type="match status" value="1"/>
</dbReference>
<sequence>MTSQASTTQAALEPFFPAGALCEEKHLVHLRMLAKRIRMASLPQLQGMLAGTHLSKQKGRGLDLDELRIYQPGDDIRTIDWRVTARTQLPHTRLYKEERERPVMILCDQRSPMFFGSKRCFKSVTAAQCFSLIAWAAIEHGDKVGAFLLGDNGEIDFRPKQRAQHVLHILQHLIQFNRQLANSDHNIQRSLSESLQHIKRSLKPGTTLFLISDFYDLNEADKEVLFQLKRHNHVVALQVFDPLEREVPPTGTYGVNDGVQESVLNIQGNNRKQYKEALDIWQQGLNSLFQKLSVSHHLVSAGDIPYSAIKLALEQKGRV</sequence>
<dbReference type="EMBL" id="AAQH01000001">
    <property type="protein sequence ID" value="EAT13748.1"/>
    <property type="molecule type" value="Genomic_DNA"/>
</dbReference>
<dbReference type="InterPro" id="IPR002881">
    <property type="entry name" value="DUF58"/>
</dbReference>
<dbReference type="Pfam" id="PF01882">
    <property type="entry name" value="DUF58"/>
    <property type="match status" value="1"/>
</dbReference>
<reference evidence="2 3" key="1">
    <citation type="submission" date="2006-03" db="EMBL/GenBank/DDBJ databases">
        <authorList>
            <person name="Pinhassi J."/>
            <person name="Pedros-Alio C."/>
            <person name="Ferriera S."/>
            <person name="Johnson J."/>
            <person name="Kravitz S."/>
            <person name="Halpern A."/>
            <person name="Remington K."/>
            <person name="Beeson K."/>
            <person name="Tran B."/>
            <person name="Rogers Y.-H."/>
            <person name="Friedman R."/>
            <person name="Venter J.C."/>
        </authorList>
    </citation>
    <scope>NUCLEOTIDE SEQUENCE [LARGE SCALE GENOMIC DNA]</scope>
    <source>
        <strain evidence="2 3">RED65</strain>
    </source>
</reference>
<feature type="domain" description="DUF58" evidence="1">
    <location>
        <begin position="66"/>
        <end position="275"/>
    </location>
</feature>
<keyword evidence="3" id="KW-1185">Reference proteome</keyword>